<evidence type="ECO:0000313" key="3">
    <source>
        <dbReference type="Proteomes" id="UP000672032"/>
    </source>
</evidence>
<dbReference type="EMBL" id="CP063406">
    <property type="protein sequence ID" value="QSZ31916.1"/>
    <property type="molecule type" value="Genomic_DNA"/>
</dbReference>
<accession>A0A8A3P7G6</accession>
<protein>
    <submittedName>
        <fullName evidence="2">Uncharacterized protein</fullName>
    </submittedName>
</protein>
<feature type="compositionally biased region" description="Pro residues" evidence="1">
    <location>
        <begin position="230"/>
        <end position="240"/>
    </location>
</feature>
<feature type="compositionally biased region" description="Polar residues" evidence="1">
    <location>
        <begin position="212"/>
        <end position="228"/>
    </location>
</feature>
<dbReference type="InterPro" id="IPR022190">
    <property type="entry name" value="DUF3716"/>
</dbReference>
<dbReference type="Proteomes" id="UP000672032">
    <property type="component" value="Chromosome 2"/>
</dbReference>
<proteinExistence type="predicted"/>
<feature type="region of interest" description="Disordered" evidence="1">
    <location>
        <begin position="201"/>
        <end position="299"/>
    </location>
</feature>
<feature type="region of interest" description="Disordered" evidence="1">
    <location>
        <begin position="158"/>
        <end position="177"/>
    </location>
</feature>
<evidence type="ECO:0000313" key="2">
    <source>
        <dbReference type="EMBL" id="QSZ31916.1"/>
    </source>
</evidence>
<organism evidence="2 3">
    <name type="scientific">Monilinia vaccinii-corymbosi</name>
    <dbReference type="NCBI Taxonomy" id="61207"/>
    <lineage>
        <taxon>Eukaryota</taxon>
        <taxon>Fungi</taxon>
        <taxon>Dikarya</taxon>
        <taxon>Ascomycota</taxon>
        <taxon>Pezizomycotina</taxon>
        <taxon>Leotiomycetes</taxon>
        <taxon>Helotiales</taxon>
        <taxon>Sclerotiniaceae</taxon>
        <taxon>Monilinia</taxon>
    </lineage>
</organism>
<feature type="compositionally biased region" description="Polar residues" evidence="1">
    <location>
        <begin position="160"/>
        <end position="177"/>
    </location>
</feature>
<feature type="compositionally biased region" description="Polar residues" evidence="1">
    <location>
        <begin position="264"/>
        <end position="294"/>
    </location>
</feature>
<dbReference type="AlphaFoldDB" id="A0A8A3P7G6"/>
<dbReference type="Pfam" id="PF12511">
    <property type="entry name" value="DUF3716"/>
    <property type="match status" value="1"/>
</dbReference>
<evidence type="ECO:0000256" key="1">
    <source>
        <dbReference type="SAM" id="MobiDB-lite"/>
    </source>
</evidence>
<gene>
    <name evidence="2" type="ORF">DSL72_001485</name>
</gene>
<keyword evidence="3" id="KW-1185">Reference proteome</keyword>
<sequence>MSYNIYNPYLNLVPLVPFHSTANSTTNEEGSQTTASTITSPVEPRGWPARNSQEGEGLPQTWNRSWNPLQNPLQIPLPSNTTPNTNTFGPEGYGRIPNLAGLGINSGLGLDGSSHLGDAAWRDWVGDISDGGNSFDTQLDMPSNGWVDDFGLDTSVRFDTPTSLGHPTNNKNLSGESGVSADLQFSHDVASSAFDTSAQLASGVQDAGAPQHGSTQTQQGVRHTTAQGSPPSPDDFPPHPSSRSRSRVPNLGNSPFDASEPQDRQQSSPTNQRRGLSTPRNPRQPSTPQGSNPLFPSRLSPETAAFADISPANQFLESVSSLHLLDRMACVDVLMHSELFKDYVKPHLWNKLDEGLARGARLAARTRLGMNDTVEEVQRKHEGLAMRRKAKFQDKQIQNELRLRQRAGMVTGDMMAGASETGEMTLGGSKRRRQASNPGYGSTYEPGYDPFDSDSDLLAPSQHSPKKSRNLQSTPSELVNKFCSVTNIGRQNPFFDDAIHRQLRNLNTVQLIDAAPEYFAQHGEISDTKVEHWRACAGQASGLVMGQEHACKHCTDHMGDGSVPFSSCVVIDNAEPAGRELQGACMNCVYLGKDQQCSLRSVRGEGAWNQ</sequence>
<feature type="compositionally biased region" description="Polar residues" evidence="1">
    <location>
        <begin position="23"/>
        <end position="40"/>
    </location>
</feature>
<name>A0A8A3P7G6_9HELO</name>
<dbReference type="OrthoDB" id="3545040at2759"/>
<feature type="region of interest" description="Disordered" evidence="1">
    <location>
        <begin position="23"/>
        <end position="58"/>
    </location>
</feature>
<feature type="region of interest" description="Disordered" evidence="1">
    <location>
        <begin position="417"/>
        <end position="474"/>
    </location>
</feature>
<reference evidence="2" key="1">
    <citation type="submission" date="2020-10" db="EMBL/GenBank/DDBJ databases">
        <title>Genome Sequence of Monilinia vaccinii-corymbosi Sheds Light on Mummy Berry Disease Infection of Blueberry and Mating Type.</title>
        <authorList>
            <person name="Yow A.G."/>
            <person name="Zhang Y."/>
            <person name="Bansal K."/>
            <person name="Eacker S.M."/>
            <person name="Sullivan S."/>
            <person name="Liachko I."/>
            <person name="Cubeta M.A."/>
            <person name="Rollins J.A."/>
            <person name="Ashrafi H."/>
        </authorList>
    </citation>
    <scope>NUCLEOTIDE SEQUENCE</scope>
    <source>
        <strain evidence="2">RL-1</strain>
    </source>
</reference>